<comment type="caution">
    <text evidence="3">The sequence shown here is derived from an EMBL/GenBank/DDBJ whole genome shotgun (WGS) entry which is preliminary data.</text>
</comment>
<proteinExistence type="predicted"/>
<dbReference type="EMBL" id="JANIEX010000251">
    <property type="protein sequence ID" value="KAJ3570166.1"/>
    <property type="molecule type" value="Genomic_DNA"/>
</dbReference>
<name>A0AAD5YRQ9_9AGAR</name>
<evidence type="ECO:0000256" key="2">
    <source>
        <dbReference type="SAM" id="SignalP"/>
    </source>
</evidence>
<reference evidence="3" key="1">
    <citation type="submission" date="2022-07" db="EMBL/GenBank/DDBJ databases">
        <title>Genome Sequence of Leucocoprinus birnbaumii.</title>
        <authorList>
            <person name="Buettner E."/>
        </authorList>
    </citation>
    <scope>NUCLEOTIDE SEQUENCE</scope>
    <source>
        <strain evidence="3">VT141</strain>
    </source>
</reference>
<evidence type="ECO:0000256" key="1">
    <source>
        <dbReference type="SAM" id="MobiDB-lite"/>
    </source>
</evidence>
<keyword evidence="4" id="KW-1185">Reference proteome</keyword>
<gene>
    <name evidence="3" type="ORF">NP233_g4587</name>
</gene>
<organism evidence="3 4">
    <name type="scientific">Leucocoprinus birnbaumii</name>
    <dbReference type="NCBI Taxonomy" id="56174"/>
    <lineage>
        <taxon>Eukaryota</taxon>
        <taxon>Fungi</taxon>
        <taxon>Dikarya</taxon>
        <taxon>Basidiomycota</taxon>
        <taxon>Agaricomycotina</taxon>
        <taxon>Agaricomycetes</taxon>
        <taxon>Agaricomycetidae</taxon>
        <taxon>Agaricales</taxon>
        <taxon>Agaricineae</taxon>
        <taxon>Agaricaceae</taxon>
        <taxon>Leucocoprinus</taxon>
    </lineage>
</organism>
<dbReference type="Proteomes" id="UP001213000">
    <property type="component" value="Unassembled WGS sequence"/>
</dbReference>
<dbReference type="AlphaFoldDB" id="A0AAD5YRQ9"/>
<evidence type="ECO:0000313" key="3">
    <source>
        <dbReference type="EMBL" id="KAJ3570166.1"/>
    </source>
</evidence>
<feature type="chain" id="PRO_5042034298" evidence="2">
    <location>
        <begin position="16"/>
        <end position="183"/>
    </location>
</feature>
<keyword evidence="2" id="KW-0732">Signal</keyword>
<feature type="signal peptide" evidence="2">
    <location>
        <begin position="1"/>
        <end position="15"/>
    </location>
</feature>
<protein>
    <submittedName>
        <fullName evidence="3">Uncharacterized protein</fullName>
    </submittedName>
</protein>
<evidence type="ECO:0000313" key="4">
    <source>
        <dbReference type="Proteomes" id="UP001213000"/>
    </source>
</evidence>
<sequence length="183" mass="18414">MLNFSLLAFIGFAAASSLLGITHPNRALAVDGIAARQNPGNGTVPTACKSNCDPINAETQCVGGALNITDFRAAQAVLDDLIVQCDSRGLNVPKLTLPGIDPNRTLPSAPATANLTALPLPTGASGSATATFPLTTLQSGTGTASPQATSSASSAKPGRLVAPRLSHVHASAIVLGAMIYLAM</sequence>
<accession>A0AAD5YRQ9</accession>
<feature type="compositionally biased region" description="Low complexity" evidence="1">
    <location>
        <begin position="139"/>
        <end position="155"/>
    </location>
</feature>
<feature type="region of interest" description="Disordered" evidence="1">
    <location>
        <begin position="135"/>
        <end position="156"/>
    </location>
</feature>